<gene>
    <name evidence="2" type="ORF">TSPI_07136</name>
</gene>
<feature type="region of interest" description="Disordered" evidence="1">
    <location>
        <begin position="85"/>
        <end position="121"/>
    </location>
</feature>
<proteinExistence type="predicted"/>
<feature type="region of interest" description="Disordered" evidence="1">
    <location>
        <begin position="45"/>
        <end position="68"/>
    </location>
</feature>
<comment type="caution">
    <text evidence="2">The sequence shown here is derived from an EMBL/GenBank/DDBJ whole genome shotgun (WGS) entry which is preliminary data.</text>
</comment>
<feature type="compositionally biased region" description="Polar residues" evidence="1">
    <location>
        <begin position="55"/>
        <end position="68"/>
    </location>
</feature>
<sequence length="121" mass="13524">MTRCHARGVSCRQDDFDGSGFVKCQPQIWWRRNDTCGSKRTLLAMQTREARPTGKQATKRNTGSVNKPNTLHAAWHFLLPSVEAGDEGATERSVERKCHRARRAQTTRVNGAPDGHSQVGH</sequence>
<evidence type="ECO:0000256" key="1">
    <source>
        <dbReference type="SAM" id="MobiDB-lite"/>
    </source>
</evidence>
<organism evidence="2 3">
    <name type="scientific">Trichinella spiralis</name>
    <name type="common">Trichina worm</name>
    <dbReference type="NCBI Taxonomy" id="6334"/>
    <lineage>
        <taxon>Eukaryota</taxon>
        <taxon>Metazoa</taxon>
        <taxon>Ecdysozoa</taxon>
        <taxon>Nematoda</taxon>
        <taxon>Enoplea</taxon>
        <taxon>Dorylaimia</taxon>
        <taxon>Trichinellida</taxon>
        <taxon>Trichinellidae</taxon>
        <taxon>Trichinella</taxon>
    </lineage>
</organism>
<dbReference type="EMBL" id="JBEUSY010000271">
    <property type="protein sequence ID" value="KAL1238907.1"/>
    <property type="molecule type" value="Genomic_DNA"/>
</dbReference>
<evidence type="ECO:0000313" key="3">
    <source>
        <dbReference type="Proteomes" id="UP001558632"/>
    </source>
</evidence>
<keyword evidence="3" id="KW-1185">Reference proteome</keyword>
<reference evidence="2 3" key="1">
    <citation type="submission" date="2024-07" db="EMBL/GenBank/DDBJ databases">
        <title>Enhanced genomic and transcriptomic resources for Trichinella pseudospiralis and T. spiralis underpin the discovery of pronounced molecular differences between stages and species.</title>
        <authorList>
            <person name="Pasi K.K."/>
            <person name="La Rosa G."/>
            <person name="Gomez-Morales M.A."/>
            <person name="Tosini F."/>
            <person name="Sumanam S."/>
            <person name="Young N.D."/>
            <person name="Chang B.C."/>
            <person name="Robin G.B."/>
        </authorList>
    </citation>
    <scope>NUCLEOTIDE SEQUENCE [LARGE SCALE GENOMIC DNA]</scope>
    <source>
        <strain evidence="2">ISS534</strain>
    </source>
</reference>
<accession>A0ABR3KJZ8</accession>
<evidence type="ECO:0000313" key="2">
    <source>
        <dbReference type="EMBL" id="KAL1238907.1"/>
    </source>
</evidence>
<protein>
    <submittedName>
        <fullName evidence="2">Small ribosomal subunit protein</fullName>
    </submittedName>
</protein>
<dbReference type="Proteomes" id="UP001558632">
    <property type="component" value="Unassembled WGS sequence"/>
</dbReference>
<name>A0ABR3KJZ8_TRISP</name>